<keyword evidence="9" id="KW-0472">Membrane</keyword>
<dbReference type="InterPro" id="IPR003439">
    <property type="entry name" value="ABC_transporter-like_ATP-bd"/>
</dbReference>
<dbReference type="PROSITE" id="PS50893">
    <property type="entry name" value="ABC_TRANSPORTER_2"/>
    <property type="match status" value="1"/>
</dbReference>
<evidence type="ECO:0000256" key="8">
    <source>
        <dbReference type="ARBA" id="ARBA00023065"/>
    </source>
</evidence>
<dbReference type="InterPro" id="IPR003593">
    <property type="entry name" value="AAA+_ATPase"/>
</dbReference>
<keyword evidence="5" id="KW-0547">Nucleotide-binding</keyword>
<dbReference type="SUPFAM" id="SSF52540">
    <property type="entry name" value="P-loop containing nucleoside triphosphate hydrolases"/>
    <property type="match status" value="1"/>
</dbReference>
<evidence type="ECO:0000256" key="3">
    <source>
        <dbReference type="ARBA" id="ARBA00022475"/>
    </source>
</evidence>
<keyword evidence="12" id="KW-1185">Reference proteome</keyword>
<dbReference type="InterPro" id="IPR027417">
    <property type="entry name" value="P-loop_NTPase"/>
</dbReference>
<evidence type="ECO:0000256" key="5">
    <source>
        <dbReference type="ARBA" id="ARBA00022741"/>
    </source>
</evidence>
<accession>A0ABS8FL51</accession>
<evidence type="ECO:0000313" key="12">
    <source>
        <dbReference type="Proteomes" id="UP001198495"/>
    </source>
</evidence>
<feature type="domain" description="ABC transporter" evidence="10">
    <location>
        <begin position="3"/>
        <end position="246"/>
    </location>
</feature>
<gene>
    <name evidence="11" type="ORF">LKD28_00085</name>
</gene>
<dbReference type="RefSeq" id="WP_227572721.1">
    <property type="nucleotide sequence ID" value="NZ_JAJEQT010000001.1"/>
</dbReference>
<keyword evidence="7" id="KW-0408">Iron</keyword>
<evidence type="ECO:0000256" key="2">
    <source>
        <dbReference type="ARBA" id="ARBA00022448"/>
    </source>
</evidence>
<dbReference type="EMBL" id="JAJEQT010000001">
    <property type="protein sequence ID" value="MCC2217434.1"/>
    <property type="molecule type" value="Genomic_DNA"/>
</dbReference>
<evidence type="ECO:0000313" key="11">
    <source>
        <dbReference type="EMBL" id="MCC2217434.1"/>
    </source>
</evidence>
<dbReference type="GO" id="GO:0005524">
    <property type="term" value="F:ATP binding"/>
    <property type="evidence" value="ECO:0007669"/>
    <property type="project" value="UniProtKB-KW"/>
</dbReference>
<evidence type="ECO:0000256" key="4">
    <source>
        <dbReference type="ARBA" id="ARBA00022496"/>
    </source>
</evidence>
<organism evidence="11 12">
    <name type="scientific">Coprococcus hominis</name>
    <name type="common">ex Arizal et al. 2022</name>
    <dbReference type="NCBI Taxonomy" id="2881262"/>
    <lineage>
        <taxon>Bacteria</taxon>
        <taxon>Bacillati</taxon>
        <taxon>Bacillota</taxon>
        <taxon>Clostridia</taxon>
        <taxon>Lachnospirales</taxon>
        <taxon>Lachnospiraceae</taxon>
        <taxon>Coprococcus</taxon>
    </lineage>
</organism>
<keyword evidence="8" id="KW-0406">Ion transport</keyword>
<dbReference type="Gene3D" id="3.40.50.300">
    <property type="entry name" value="P-loop containing nucleotide triphosphate hydrolases"/>
    <property type="match status" value="1"/>
</dbReference>
<evidence type="ECO:0000259" key="10">
    <source>
        <dbReference type="PROSITE" id="PS50893"/>
    </source>
</evidence>
<name>A0ABS8FL51_9FIRM</name>
<dbReference type="SMART" id="SM00382">
    <property type="entry name" value="AAA"/>
    <property type="match status" value="1"/>
</dbReference>
<dbReference type="Proteomes" id="UP001198495">
    <property type="component" value="Unassembled WGS sequence"/>
</dbReference>
<dbReference type="PANTHER" id="PTHR42771">
    <property type="entry name" value="IRON(3+)-HYDROXAMATE IMPORT ATP-BINDING PROTEIN FHUC"/>
    <property type="match status" value="1"/>
</dbReference>
<keyword evidence="4" id="KW-0410">Iron transport</keyword>
<dbReference type="CDD" id="cd03214">
    <property type="entry name" value="ABC_Iron-Siderophores_B12_Hemin"/>
    <property type="match status" value="1"/>
</dbReference>
<protein>
    <submittedName>
        <fullName evidence="11">ABC transporter ATP-binding protein</fullName>
    </submittedName>
</protein>
<dbReference type="InterPro" id="IPR051535">
    <property type="entry name" value="Siderophore_ABC-ATPase"/>
</dbReference>
<keyword evidence="6 11" id="KW-0067">ATP-binding</keyword>
<reference evidence="11 12" key="1">
    <citation type="submission" date="2021-10" db="EMBL/GenBank/DDBJ databases">
        <title>Anaerobic single-cell dispensing facilitates the cultivation of human gut bacteria.</title>
        <authorList>
            <person name="Afrizal A."/>
        </authorList>
    </citation>
    <scope>NUCLEOTIDE SEQUENCE [LARGE SCALE GENOMIC DNA]</scope>
    <source>
        <strain evidence="11 12">CLA-AA-H212</strain>
    </source>
</reference>
<comment type="caution">
    <text evidence="11">The sequence shown here is derived from an EMBL/GenBank/DDBJ whole genome shotgun (WGS) entry which is preliminary data.</text>
</comment>
<evidence type="ECO:0000256" key="9">
    <source>
        <dbReference type="ARBA" id="ARBA00023136"/>
    </source>
</evidence>
<sequence>MAMHSDDDYMVTEEASVGYQKRTLIDHVNLHVKKGEILTLIGPNGVGKSTILKSIIRQLSLIAGTVSIDGKELSSYAPKELAKKMAIVMTERIHPERYTCYDVVATGRYPYTGKMGMLQKEDEEKIEEAMRQVQVEALRDQDFERISDGQRQRVMLARAICQEPEILVLDEPTSYLDIRYKTDFLWLLRSLARKRQMAVVMSLHEIDLAQKISDQVVCVKEHRVDRVGTPEEVMTTEYIQELYAMQDGVYDAAYGSVEFPKPTGDVHTFVIGGGGYGIPLYRKLQRQGIPCAAGILPVHDREYPVAKALCEKVLEIPAFTMPEDTMLAQAKALIDACETVYCPCMEFGVCNSYNQELYFYAKKQNKLKNLSE</sequence>
<proteinExistence type="predicted"/>
<keyword evidence="2" id="KW-0813">Transport</keyword>
<evidence type="ECO:0000256" key="1">
    <source>
        <dbReference type="ARBA" id="ARBA00004202"/>
    </source>
</evidence>
<dbReference type="Pfam" id="PF00005">
    <property type="entry name" value="ABC_tran"/>
    <property type="match status" value="1"/>
</dbReference>
<evidence type="ECO:0000256" key="6">
    <source>
        <dbReference type="ARBA" id="ARBA00022840"/>
    </source>
</evidence>
<keyword evidence="3" id="KW-1003">Cell membrane</keyword>
<evidence type="ECO:0000256" key="7">
    <source>
        <dbReference type="ARBA" id="ARBA00023004"/>
    </source>
</evidence>
<comment type="subcellular location">
    <subcellularLocation>
        <location evidence="1">Cell membrane</location>
        <topology evidence="1">Peripheral membrane protein</topology>
    </subcellularLocation>
</comment>
<dbReference type="PANTHER" id="PTHR42771:SF4">
    <property type="entry name" value="IRON(3+)-HYDROXAMATE IMPORT ATP-BINDING PROTEIN FHUC"/>
    <property type="match status" value="1"/>
</dbReference>